<dbReference type="InterPro" id="IPR003594">
    <property type="entry name" value="HATPase_dom"/>
</dbReference>
<feature type="domain" description="HAMP" evidence="16">
    <location>
        <begin position="54"/>
        <end position="107"/>
    </location>
</feature>
<keyword evidence="7 14" id="KW-0812">Transmembrane</keyword>
<dbReference type="Gene3D" id="3.30.565.10">
    <property type="entry name" value="Histidine kinase-like ATPase, C-terminal domain"/>
    <property type="match status" value="1"/>
</dbReference>
<dbReference type="SUPFAM" id="SSF55874">
    <property type="entry name" value="ATPase domain of HSP90 chaperone/DNA topoisomerase II/histidine kinase"/>
    <property type="match status" value="1"/>
</dbReference>
<evidence type="ECO:0000256" key="9">
    <source>
        <dbReference type="ARBA" id="ARBA00022777"/>
    </source>
</evidence>
<dbReference type="PANTHER" id="PTHR45528">
    <property type="entry name" value="SENSOR HISTIDINE KINASE CPXA"/>
    <property type="match status" value="1"/>
</dbReference>
<dbReference type="InterPro" id="IPR003660">
    <property type="entry name" value="HAMP_dom"/>
</dbReference>
<name>A0ABQ4NAI5_9BACL</name>
<dbReference type="InterPro" id="IPR036097">
    <property type="entry name" value="HisK_dim/P_sf"/>
</dbReference>
<dbReference type="InterPro" id="IPR004358">
    <property type="entry name" value="Sig_transdc_His_kin-like_C"/>
</dbReference>
<dbReference type="PROSITE" id="PS50109">
    <property type="entry name" value="HIS_KIN"/>
    <property type="match status" value="1"/>
</dbReference>
<keyword evidence="12" id="KW-0902">Two-component regulatory system</keyword>
<gene>
    <name evidence="17" type="ORF">PACILC2_37940</name>
</gene>
<keyword evidence="6" id="KW-0808">Transferase</keyword>
<keyword evidence="13 14" id="KW-0472">Membrane</keyword>
<organism evidence="17 18">
    <name type="scientific">Paenibacillus cisolokensis</name>
    <dbReference type="NCBI Taxonomy" id="1658519"/>
    <lineage>
        <taxon>Bacteria</taxon>
        <taxon>Bacillati</taxon>
        <taxon>Bacillota</taxon>
        <taxon>Bacilli</taxon>
        <taxon>Bacillales</taxon>
        <taxon>Paenibacillaceae</taxon>
        <taxon>Paenibacillus</taxon>
    </lineage>
</organism>
<evidence type="ECO:0000259" key="16">
    <source>
        <dbReference type="PROSITE" id="PS50885"/>
    </source>
</evidence>
<evidence type="ECO:0000259" key="15">
    <source>
        <dbReference type="PROSITE" id="PS50109"/>
    </source>
</evidence>
<dbReference type="Proteomes" id="UP000680304">
    <property type="component" value="Unassembled WGS sequence"/>
</dbReference>
<dbReference type="SMART" id="SM00388">
    <property type="entry name" value="HisKA"/>
    <property type="match status" value="1"/>
</dbReference>
<evidence type="ECO:0000256" key="8">
    <source>
        <dbReference type="ARBA" id="ARBA00022741"/>
    </source>
</evidence>
<dbReference type="InterPro" id="IPR005467">
    <property type="entry name" value="His_kinase_dom"/>
</dbReference>
<dbReference type="SMART" id="SM00304">
    <property type="entry name" value="HAMP"/>
    <property type="match status" value="1"/>
</dbReference>
<protein>
    <recommendedName>
        <fullName evidence="3">histidine kinase</fullName>
        <ecNumber evidence="3">2.7.13.3</ecNumber>
    </recommendedName>
</protein>
<dbReference type="InterPro" id="IPR003661">
    <property type="entry name" value="HisK_dim/P_dom"/>
</dbReference>
<dbReference type="SMART" id="SM00387">
    <property type="entry name" value="HATPase_c"/>
    <property type="match status" value="1"/>
</dbReference>
<evidence type="ECO:0000256" key="5">
    <source>
        <dbReference type="ARBA" id="ARBA00022553"/>
    </source>
</evidence>
<keyword evidence="4" id="KW-1003">Cell membrane</keyword>
<comment type="catalytic activity">
    <reaction evidence="1">
        <text>ATP + protein L-histidine = ADP + protein N-phospho-L-histidine.</text>
        <dbReference type="EC" id="2.7.13.3"/>
    </reaction>
</comment>
<dbReference type="PRINTS" id="PR00344">
    <property type="entry name" value="BCTRLSENSOR"/>
</dbReference>
<dbReference type="Pfam" id="PF02518">
    <property type="entry name" value="HATPase_c"/>
    <property type="match status" value="1"/>
</dbReference>
<dbReference type="PROSITE" id="PS50885">
    <property type="entry name" value="HAMP"/>
    <property type="match status" value="1"/>
</dbReference>
<dbReference type="CDD" id="cd00075">
    <property type="entry name" value="HATPase"/>
    <property type="match status" value="1"/>
</dbReference>
<dbReference type="SUPFAM" id="SSF158472">
    <property type="entry name" value="HAMP domain-like"/>
    <property type="match status" value="1"/>
</dbReference>
<dbReference type="PANTHER" id="PTHR45528:SF1">
    <property type="entry name" value="SENSOR HISTIDINE KINASE CPXA"/>
    <property type="match status" value="1"/>
</dbReference>
<evidence type="ECO:0000256" key="2">
    <source>
        <dbReference type="ARBA" id="ARBA00004651"/>
    </source>
</evidence>
<dbReference type="Pfam" id="PF00672">
    <property type="entry name" value="HAMP"/>
    <property type="match status" value="1"/>
</dbReference>
<evidence type="ECO:0000313" key="18">
    <source>
        <dbReference type="Proteomes" id="UP000680304"/>
    </source>
</evidence>
<reference evidence="17 18" key="1">
    <citation type="submission" date="2021-04" db="EMBL/GenBank/DDBJ databases">
        <title>Draft genome sequence of Paenibacillus cisolokensis, LC2-13A.</title>
        <authorList>
            <person name="Uke A."/>
            <person name="Chhe C."/>
            <person name="Baramee S."/>
            <person name="Kosugi A."/>
        </authorList>
    </citation>
    <scope>NUCLEOTIDE SEQUENCE [LARGE SCALE GENOMIC DNA]</scope>
    <source>
        <strain evidence="17 18">LC2-13A</strain>
    </source>
</reference>
<keyword evidence="18" id="KW-1185">Reference proteome</keyword>
<evidence type="ECO:0000256" key="11">
    <source>
        <dbReference type="ARBA" id="ARBA00022989"/>
    </source>
</evidence>
<dbReference type="Gene3D" id="6.10.340.10">
    <property type="match status" value="1"/>
</dbReference>
<evidence type="ECO:0000256" key="1">
    <source>
        <dbReference type="ARBA" id="ARBA00000085"/>
    </source>
</evidence>
<evidence type="ECO:0000256" key="7">
    <source>
        <dbReference type="ARBA" id="ARBA00022692"/>
    </source>
</evidence>
<keyword evidence="10" id="KW-0067">ATP-binding</keyword>
<evidence type="ECO:0000256" key="13">
    <source>
        <dbReference type="ARBA" id="ARBA00023136"/>
    </source>
</evidence>
<dbReference type="EC" id="2.7.13.3" evidence="3"/>
<feature type="domain" description="Histidine kinase" evidence="15">
    <location>
        <begin position="122"/>
        <end position="345"/>
    </location>
</feature>
<feature type="transmembrane region" description="Helical" evidence="14">
    <location>
        <begin position="28"/>
        <end position="52"/>
    </location>
</feature>
<proteinExistence type="predicted"/>
<keyword evidence="11 14" id="KW-1133">Transmembrane helix</keyword>
<dbReference type="EMBL" id="BOVJ01000124">
    <property type="protein sequence ID" value="GIQ65226.1"/>
    <property type="molecule type" value="Genomic_DNA"/>
</dbReference>
<dbReference type="Gene3D" id="1.10.287.130">
    <property type="match status" value="1"/>
</dbReference>
<dbReference type="CDD" id="cd06225">
    <property type="entry name" value="HAMP"/>
    <property type="match status" value="1"/>
</dbReference>
<dbReference type="InterPro" id="IPR036890">
    <property type="entry name" value="HATPase_C_sf"/>
</dbReference>
<dbReference type="InterPro" id="IPR050398">
    <property type="entry name" value="HssS/ArlS-like"/>
</dbReference>
<evidence type="ECO:0000256" key="3">
    <source>
        <dbReference type="ARBA" id="ARBA00012438"/>
    </source>
</evidence>
<keyword evidence="9" id="KW-0418">Kinase</keyword>
<comment type="subcellular location">
    <subcellularLocation>
        <location evidence="2">Cell membrane</location>
        <topology evidence="2">Multi-pass membrane protein</topology>
    </subcellularLocation>
</comment>
<evidence type="ECO:0000256" key="6">
    <source>
        <dbReference type="ARBA" id="ARBA00022679"/>
    </source>
</evidence>
<comment type="caution">
    <text evidence="17">The sequence shown here is derived from an EMBL/GenBank/DDBJ whole genome shotgun (WGS) entry which is preliminary data.</text>
</comment>
<dbReference type="SUPFAM" id="SSF47384">
    <property type="entry name" value="Homodimeric domain of signal transducing histidine kinase"/>
    <property type="match status" value="1"/>
</dbReference>
<evidence type="ECO:0000313" key="17">
    <source>
        <dbReference type="EMBL" id="GIQ65226.1"/>
    </source>
</evidence>
<evidence type="ECO:0000256" key="12">
    <source>
        <dbReference type="ARBA" id="ARBA00023012"/>
    </source>
</evidence>
<sequence length="357" mass="39745">MDRAVYDYPDGSAGVAVLFRRIDVVPVYILHVLNIVGLAVITLTSAILTYWMSRSIIRSLDKLKAAAERMTEGDLNTPIETAALPNEIGEVGKAFEHMRRRLKHSIDQSLQYEENRKLLLSHISHDLKTPITSIKGYVEGILDGIANTPEKQEKYLRTVYRKASDMDRLIDELFLYSKLDLHAVPFDFRVIDLNGYVKQITEEMRFDLEREGIVLVPPKRGKPLPVMADPEKLSRVFANILDNSRKYMGAQDSGADKRIEIELTEEGAYARVDIRDSGPGLAEEAVPYLFDHFFRADSSRSPDTGGSGLGLAIVRQIVEGHGGKVTAANHPEGGLIISFTLRKTGETGGGHETDSDH</sequence>
<keyword evidence="5" id="KW-0597">Phosphoprotein</keyword>
<evidence type="ECO:0000256" key="4">
    <source>
        <dbReference type="ARBA" id="ARBA00022475"/>
    </source>
</evidence>
<keyword evidence="8" id="KW-0547">Nucleotide-binding</keyword>
<dbReference type="CDD" id="cd00082">
    <property type="entry name" value="HisKA"/>
    <property type="match status" value="1"/>
</dbReference>
<evidence type="ECO:0000256" key="14">
    <source>
        <dbReference type="SAM" id="Phobius"/>
    </source>
</evidence>
<accession>A0ABQ4NAI5</accession>
<dbReference type="Pfam" id="PF00512">
    <property type="entry name" value="HisKA"/>
    <property type="match status" value="1"/>
</dbReference>
<evidence type="ECO:0000256" key="10">
    <source>
        <dbReference type="ARBA" id="ARBA00022840"/>
    </source>
</evidence>